<reference evidence="4 5" key="1">
    <citation type="submission" date="2019-06" db="EMBL/GenBank/DDBJ databases">
        <title>Genomic insights into carbon and energy metabolism of Deferribacter autotrophicus revealed new metabolic traits in the phylum Deferribacteres.</title>
        <authorList>
            <person name="Slobodkin A.I."/>
            <person name="Slobodkina G.B."/>
            <person name="Allioux M."/>
            <person name="Alain K."/>
            <person name="Jebbar M."/>
            <person name="Shadrin V."/>
            <person name="Kublanov I.V."/>
            <person name="Toshchakov S.V."/>
            <person name="Bonch-Osmolovskaya E.A."/>
        </authorList>
    </citation>
    <scope>NUCLEOTIDE SEQUENCE [LARGE SCALE GENOMIC DNA]</scope>
    <source>
        <strain evidence="4 5">SL50</strain>
    </source>
</reference>
<dbReference type="PANTHER" id="PTHR11014">
    <property type="entry name" value="PEPTIDASE M20 FAMILY MEMBER"/>
    <property type="match status" value="1"/>
</dbReference>
<dbReference type="AlphaFoldDB" id="A0A5A8F6B5"/>
<keyword evidence="2" id="KW-0479">Metal-binding</keyword>
<dbReference type="EMBL" id="VFJB01000004">
    <property type="protein sequence ID" value="KAA0258339.1"/>
    <property type="molecule type" value="Genomic_DNA"/>
</dbReference>
<dbReference type="InterPro" id="IPR002933">
    <property type="entry name" value="Peptidase_M20"/>
</dbReference>
<comment type="cofactor">
    <cofactor evidence="2">
        <name>Mn(2+)</name>
        <dbReference type="ChEBI" id="CHEBI:29035"/>
    </cofactor>
    <text evidence="2">The Mn(2+) ion enhances activity.</text>
</comment>
<keyword evidence="5" id="KW-1185">Reference proteome</keyword>
<dbReference type="Gene3D" id="3.40.630.10">
    <property type="entry name" value="Zn peptidases"/>
    <property type="match status" value="1"/>
</dbReference>
<dbReference type="InterPro" id="IPR011650">
    <property type="entry name" value="Peptidase_M20_dimer"/>
</dbReference>
<dbReference type="GO" id="GO:0046872">
    <property type="term" value="F:metal ion binding"/>
    <property type="evidence" value="ECO:0007669"/>
    <property type="project" value="UniProtKB-KW"/>
</dbReference>
<feature type="binding site" evidence="2">
    <location>
        <position position="116"/>
    </location>
    <ligand>
        <name>Mn(2+)</name>
        <dbReference type="ChEBI" id="CHEBI:29035"/>
        <label>2</label>
    </ligand>
</feature>
<gene>
    <name evidence="4" type="ORF">FHQ18_04050</name>
</gene>
<sequence>MDRYEVLHDLELLAEPSFKEYKTTEYIAKFLENIDVKVDKRLETGCFGTLNFNAKRTVAVRADIDALPINAEKTECRHLCGHHFHTTALLFTLYEIVTKKIKLNVNLRYIFQPAEEIVSGARVIIEEGGLDGVDEIYGLHVDPDIELGVMGIKPGELMAGSNHFEVDFKGKSTHGAYPHLGNDLIVAAADFINMAQKIVSRKIDPLKEKLITFGKIEGGTAGNILSDRLKILGTFRYFDKELKSFLMDELKKCAESVSRFYDIKIDVDIKEGTPPVINDGVLTNCVQSICDENGIKYVSDIQKSMGGEDFALYQERIPGLFVRLGMKESDEIIPLHNINFKVSDRVVDFAINFWLTLLKNLE</sequence>
<dbReference type="Pfam" id="PF01546">
    <property type="entry name" value="Peptidase_M20"/>
    <property type="match status" value="1"/>
</dbReference>
<protein>
    <submittedName>
        <fullName evidence="4">Amidohydrolase</fullName>
    </submittedName>
</protein>
<evidence type="ECO:0000259" key="3">
    <source>
        <dbReference type="Pfam" id="PF07687"/>
    </source>
</evidence>
<feature type="binding site" evidence="2">
    <location>
        <position position="80"/>
    </location>
    <ligand>
        <name>Mn(2+)</name>
        <dbReference type="ChEBI" id="CHEBI:29035"/>
        <label>2</label>
    </ligand>
</feature>
<dbReference type="Gene3D" id="3.30.70.360">
    <property type="match status" value="1"/>
</dbReference>
<evidence type="ECO:0000313" key="4">
    <source>
        <dbReference type="EMBL" id="KAA0258339.1"/>
    </source>
</evidence>
<dbReference type="InterPro" id="IPR036264">
    <property type="entry name" value="Bact_exopeptidase_dim_dom"/>
</dbReference>
<feature type="binding site" evidence="2">
    <location>
        <position position="336"/>
    </location>
    <ligand>
        <name>Mn(2+)</name>
        <dbReference type="ChEBI" id="CHEBI:29035"/>
        <label>2</label>
    </ligand>
</feature>
<feature type="binding site" evidence="2">
    <location>
        <position position="82"/>
    </location>
    <ligand>
        <name>Mn(2+)</name>
        <dbReference type="ChEBI" id="CHEBI:29035"/>
        <label>2</label>
    </ligand>
</feature>
<keyword evidence="1 4" id="KW-0378">Hydrolase</keyword>
<comment type="caution">
    <text evidence="4">The sequence shown here is derived from an EMBL/GenBank/DDBJ whole genome shotgun (WGS) entry which is preliminary data.</text>
</comment>
<dbReference type="PIRSF" id="PIRSF005962">
    <property type="entry name" value="Pept_M20D_amidohydro"/>
    <property type="match status" value="1"/>
</dbReference>
<dbReference type="Proteomes" id="UP000322876">
    <property type="component" value="Unassembled WGS sequence"/>
</dbReference>
<dbReference type="OrthoDB" id="9776731at2"/>
<keyword evidence="2" id="KW-0464">Manganese</keyword>
<dbReference type="InterPro" id="IPR017439">
    <property type="entry name" value="Amidohydrolase"/>
</dbReference>
<dbReference type="FunFam" id="3.30.70.360:FF:000001">
    <property type="entry name" value="N-acetyldiaminopimelate deacetylase"/>
    <property type="match status" value="1"/>
</dbReference>
<accession>A0A5A8F6B5</accession>
<name>A0A5A8F6B5_9BACT</name>
<dbReference type="SUPFAM" id="SSF55031">
    <property type="entry name" value="Bacterial exopeptidase dimerisation domain"/>
    <property type="match status" value="1"/>
</dbReference>
<proteinExistence type="predicted"/>
<evidence type="ECO:0000256" key="2">
    <source>
        <dbReference type="PIRSR" id="PIRSR005962-1"/>
    </source>
</evidence>
<dbReference type="RefSeq" id="WP_149265896.1">
    <property type="nucleotide sequence ID" value="NZ_VFJB01000004.1"/>
</dbReference>
<feature type="domain" description="Peptidase M20 dimerisation" evidence="3">
    <location>
        <begin position="160"/>
        <end position="257"/>
    </location>
</feature>
<dbReference type="Pfam" id="PF07687">
    <property type="entry name" value="M20_dimer"/>
    <property type="match status" value="1"/>
</dbReference>
<dbReference type="SUPFAM" id="SSF53187">
    <property type="entry name" value="Zn-dependent exopeptidases"/>
    <property type="match status" value="1"/>
</dbReference>
<dbReference type="PANTHER" id="PTHR11014:SF98">
    <property type="entry name" value="N-ACETYLDIAMINOPIMELATE DEACETYLASE"/>
    <property type="match status" value="1"/>
</dbReference>
<evidence type="ECO:0000313" key="5">
    <source>
        <dbReference type="Proteomes" id="UP000322876"/>
    </source>
</evidence>
<feature type="binding site" evidence="2">
    <location>
        <position position="140"/>
    </location>
    <ligand>
        <name>Mn(2+)</name>
        <dbReference type="ChEBI" id="CHEBI:29035"/>
        <label>2</label>
    </ligand>
</feature>
<dbReference type="CDD" id="cd03886">
    <property type="entry name" value="M20_Acy1"/>
    <property type="match status" value="1"/>
</dbReference>
<dbReference type="GO" id="GO:0019877">
    <property type="term" value="P:diaminopimelate biosynthetic process"/>
    <property type="evidence" value="ECO:0007669"/>
    <property type="project" value="TreeGrafter"/>
</dbReference>
<dbReference type="GO" id="GO:0050118">
    <property type="term" value="F:N-acetyldiaminopimelate deacetylase activity"/>
    <property type="evidence" value="ECO:0007669"/>
    <property type="project" value="TreeGrafter"/>
</dbReference>
<dbReference type="NCBIfam" id="TIGR01891">
    <property type="entry name" value="amidohydrolases"/>
    <property type="match status" value="1"/>
</dbReference>
<evidence type="ECO:0000256" key="1">
    <source>
        <dbReference type="ARBA" id="ARBA00022801"/>
    </source>
</evidence>
<organism evidence="4 5">
    <name type="scientific">Deferribacter autotrophicus</name>
    <dbReference type="NCBI Taxonomy" id="500465"/>
    <lineage>
        <taxon>Bacteria</taxon>
        <taxon>Pseudomonadati</taxon>
        <taxon>Deferribacterota</taxon>
        <taxon>Deferribacteres</taxon>
        <taxon>Deferribacterales</taxon>
        <taxon>Deferribacteraceae</taxon>
        <taxon>Deferribacter</taxon>
    </lineage>
</organism>